<protein>
    <recommendedName>
        <fullName evidence="1">Methyltransferase type 11 domain-containing protein</fullName>
    </recommendedName>
</protein>
<dbReference type="InterPro" id="IPR013216">
    <property type="entry name" value="Methyltransf_11"/>
</dbReference>
<dbReference type="CDD" id="cd02440">
    <property type="entry name" value="AdoMet_MTases"/>
    <property type="match status" value="1"/>
</dbReference>
<name>A0A644XAM1_9ZZZZ</name>
<reference evidence="2" key="1">
    <citation type="submission" date="2019-08" db="EMBL/GenBank/DDBJ databases">
        <authorList>
            <person name="Kucharzyk K."/>
            <person name="Murdoch R.W."/>
            <person name="Higgins S."/>
            <person name="Loffler F."/>
        </authorList>
    </citation>
    <scope>NUCLEOTIDE SEQUENCE</scope>
</reference>
<evidence type="ECO:0000259" key="1">
    <source>
        <dbReference type="Pfam" id="PF08241"/>
    </source>
</evidence>
<gene>
    <name evidence="2" type="ORF">SDC9_59145</name>
</gene>
<dbReference type="AlphaFoldDB" id="A0A644XAM1"/>
<proteinExistence type="predicted"/>
<dbReference type="SUPFAM" id="SSF53335">
    <property type="entry name" value="S-adenosyl-L-methionine-dependent methyltransferases"/>
    <property type="match status" value="1"/>
</dbReference>
<dbReference type="Gene3D" id="3.40.50.150">
    <property type="entry name" value="Vaccinia Virus protein VP39"/>
    <property type="match status" value="1"/>
</dbReference>
<feature type="domain" description="Methyltransferase type 11" evidence="1">
    <location>
        <begin position="32"/>
        <end position="77"/>
    </location>
</feature>
<dbReference type="EMBL" id="VSSQ01002022">
    <property type="protein sequence ID" value="MPM12791.1"/>
    <property type="molecule type" value="Genomic_DNA"/>
</dbReference>
<dbReference type="Pfam" id="PF08241">
    <property type="entry name" value="Methyltransf_11"/>
    <property type="match status" value="1"/>
</dbReference>
<evidence type="ECO:0000313" key="2">
    <source>
        <dbReference type="EMBL" id="MPM12791.1"/>
    </source>
</evidence>
<dbReference type="InterPro" id="IPR029063">
    <property type="entry name" value="SAM-dependent_MTases_sf"/>
</dbReference>
<accession>A0A644XAM1</accession>
<dbReference type="GO" id="GO:0008757">
    <property type="term" value="F:S-adenosylmethionine-dependent methyltransferase activity"/>
    <property type="evidence" value="ECO:0007669"/>
    <property type="project" value="InterPro"/>
</dbReference>
<organism evidence="2">
    <name type="scientific">bioreactor metagenome</name>
    <dbReference type="NCBI Taxonomy" id="1076179"/>
    <lineage>
        <taxon>unclassified sequences</taxon>
        <taxon>metagenomes</taxon>
        <taxon>ecological metagenomes</taxon>
    </lineage>
</organism>
<comment type="caution">
    <text evidence="2">The sequence shown here is derived from an EMBL/GenBank/DDBJ whole genome shotgun (WGS) entry which is preliminary data.</text>
</comment>
<sequence length="179" mass="21229">MEKKLNLGCGHDIRKGWINLDISPIEGVDVVHDINILPLPFENESIDFVLCQDIFEHLDYIPLLQDIHRILKPGGIVEIRVPHFTSRFNFIDPTHRKMFSIQTFDFFTRNAPFGRSYYFPFHFESVVKRKILFSRSWVFFINFLIEPLINCGQRMRTFYEASFLSRLFPCANILVRLKK</sequence>